<dbReference type="SUPFAM" id="SSF88659">
    <property type="entry name" value="Sigma3 and sigma4 domains of RNA polymerase sigma factors"/>
    <property type="match status" value="1"/>
</dbReference>
<organism evidence="7 8">
    <name type="scientific">Aquimarina addita</name>
    <dbReference type="NCBI Taxonomy" id="870485"/>
    <lineage>
        <taxon>Bacteria</taxon>
        <taxon>Pseudomonadati</taxon>
        <taxon>Bacteroidota</taxon>
        <taxon>Flavobacteriia</taxon>
        <taxon>Flavobacteriales</taxon>
        <taxon>Flavobacteriaceae</taxon>
        <taxon>Aquimarina</taxon>
    </lineage>
</organism>
<dbReference type="SUPFAM" id="SSF88946">
    <property type="entry name" value="Sigma2 domain of RNA polymerase sigma factors"/>
    <property type="match status" value="1"/>
</dbReference>
<evidence type="ECO:0000313" key="7">
    <source>
        <dbReference type="EMBL" id="GAA3509561.1"/>
    </source>
</evidence>
<evidence type="ECO:0000313" key="8">
    <source>
        <dbReference type="Proteomes" id="UP001500459"/>
    </source>
</evidence>
<keyword evidence="4" id="KW-0804">Transcription</keyword>
<dbReference type="InterPro" id="IPR007627">
    <property type="entry name" value="RNA_pol_sigma70_r2"/>
</dbReference>
<reference evidence="8" key="1">
    <citation type="journal article" date="2019" name="Int. J. Syst. Evol. Microbiol.">
        <title>The Global Catalogue of Microorganisms (GCM) 10K type strain sequencing project: providing services to taxonomists for standard genome sequencing and annotation.</title>
        <authorList>
            <consortium name="The Broad Institute Genomics Platform"/>
            <consortium name="The Broad Institute Genome Sequencing Center for Infectious Disease"/>
            <person name="Wu L."/>
            <person name="Ma J."/>
        </authorList>
    </citation>
    <scope>NUCLEOTIDE SEQUENCE [LARGE SCALE GENOMIC DNA]</scope>
    <source>
        <strain evidence="8">JCM 17106</strain>
    </source>
</reference>
<evidence type="ECO:0000259" key="6">
    <source>
        <dbReference type="Pfam" id="PF08281"/>
    </source>
</evidence>
<evidence type="ECO:0000256" key="2">
    <source>
        <dbReference type="ARBA" id="ARBA00023015"/>
    </source>
</evidence>
<gene>
    <name evidence="7" type="ORF">GCM10022393_22670</name>
</gene>
<dbReference type="PANTHER" id="PTHR43133">
    <property type="entry name" value="RNA POLYMERASE ECF-TYPE SIGMA FACTO"/>
    <property type="match status" value="1"/>
</dbReference>
<dbReference type="Pfam" id="PF08281">
    <property type="entry name" value="Sigma70_r4_2"/>
    <property type="match status" value="1"/>
</dbReference>
<dbReference type="Pfam" id="PF04542">
    <property type="entry name" value="Sigma70_r2"/>
    <property type="match status" value="1"/>
</dbReference>
<dbReference type="NCBIfam" id="TIGR02985">
    <property type="entry name" value="Sig70_bacteroi1"/>
    <property type="match status" value="1"/>
</dbReference>
<dbReference type="EMBL" id="BAABCW010000008">
    <property type="protein sequence ID" value="GAA3509561.1"/>
    <property type="molecule type" value="Genomic_DNA"/>
</dbReference>
<accession>A0ABP6UJA0</accession>
<dbReference type="Gene3D" id="1.10.1740.10">
    <property type="match status" value="1"/>
</dbReference>
<protein>
    <submittedName>
        <fullName evidence="7">RNA polymerase sigma-70 factor</fullName>
    </submittedName>
</protein>
<dbReference type="CDD" id="cd06171">
    <property type="entry name" value="Sigma70_r4"/>
    <property type="match status" value="1"/>
</dbReference>
<dbReference type="InterPro" id="IPR013249">
    <property type="entry name" value="RNA_pol_sigma70_r4_t2"/>
</dbReference>
<keyword evidence="2" id="KW-0805">Transcription regulation</keyword>
<keyword evidence="3" id="KW-0731">Sigma factor</keyword>
<feature type="domain" description="RNA polymerase sigma factor 70 region 4 type 2" evidence="6">
    <location>
        <begin position="149"/>
        <end position="199"/>
    </location>
</feature>
<dbReference type="InterPro" id="IPR013325">
    <property type="entry name" value="RNA_pol_sigma_r2"/>
</dbReference>
<comment type="similarity">
    <text evidence="1">Belongs to the sigma-70 factor family. ECF subfamily.</text>
</comment>
<dbReference type="InterPro" id="IPR013324">
    <property type="entry name" value="RNA_pol_sigma_r3/r4-like"/>
</dbReference>
<dbReference type="InterPro" id="IPR036388">
    <property type="entry name" value="WH-like_DNA-bd_sf"/>
</dbReference>
<sequence length="206" mass="24670">MIHYFYKTPSLIYIFSILDTRYKERNTYTLSENYAKKDMQHENWTGFKAMFNQHYSWLCSYIYKISKDESLAQDIVQIVFINLWEKRKTITINSSTKNYLLRSCHNQYLKHLRSINSQCTRLDTLKLETLCELYEEEETAWKEQKIKDINVAIEALPPKCKQVFILHKFEHIKYKEIAEIMGISIKTVENHIGKALLHLRKSISYP</sequence>
<dbReference type="Gene3D" id="1.10.10.10">
    <property type="entry name" value="Winged helix-like DNA-binding domain superfamily/Winged helix DNA-binding domain"/>
    <property type="match status" value="1"/>
</dbReference>
<dbReference type="Proteomes" id="UP001500459">
    <property type="component" value="Unassembled WGS sequence"/>
</dbReference>
<dbReference type="InterPro" id="IPR039425">
    <property type="entry name" value="RNA_pol_sigma-70-like"/>
</dbReference>
<keyword evidence="8" id="KW-1185">Reference proteome</keyword>
<evidence type="ECO:0000259" key="5">
    <source>
        <dbReference type="Pfam" id="PF04542"/>
    </source>
</evidence>
<dbReference type="PANTHER" id="PTHR43133:SF46">
    <property type="entry name" value="RNA POLYMERASE SIGMA-70 FACTOR ECF SUBFAMILY"/>
    <property type="match status" value="1"/>
</dbReference>
<proteinExistence type="inferred from homology"/>
<evidence type="ECO:0000256" key="1">
    <source>
        <dbReference type="ARBA" id="ARBA00010641"/>
    </source>
</evidence>
<dbReference type="InterPro" id="IPR014284">
    <property type="entry name" value="RNA_pol_sigma-70_dom"/>
</dbReference>
<name>A0ABP6UJA0_9FLAO</name>
<evidence type="ECO:0000256" key="4">
    <source>
        <dbReference type="ARBA" id="ARBA00023163"/>
    </source>
</evidence>
<dbReference type="NCBIfam" id="TIGR02937">
    <property type="entry name" value="sigma70-ECF"/>
    <property type="match status" value="1"/>
</dbReference>
<dbReference type="InterPro" id="IPR014327">
    <property type="entry name" value="RNA_pol_sigma70_bacteroid"/>
</dbReference>
<feature type="domain" description="RNA polymerase sigma-70 region 2" evidence="5">
    <location>
        <begin position="50"/>
        <end position="114"/>
    </location>
</feature>
<comment type="caution">
    <text evidence="7">The sequence shown here is derived from an EMBL/GenBank/DDBJ whole genome shotgun (WGS) entry which is preliminary data.</text>
</comment>
<evidence type="ECO:0000256" key="3">
    <source>
        <dbReference type="ARBA" id="ARBA00023082"/>
    </source>
</evidence>